<dbReference type="AlphaFoldDB" id="A0A5B9EHM5"/>
<dbReference type="PANTHER" id="PTHR46847:SF1">
    <property type="entry name" value="D-ALLOSE-BINDING PERIPLASMIC PROTEIN-RELATED"/>
    <property type="match status" value="1"/>
</dbReference>
<dbReference type="KEGG" id="talb:FTW19_01580"/>
<reference evidence="5 6" key="1">
    <citation type="submission" date="2019-08" db="EMBL/GenBank/DDBJ databases">
        <title>Complete genome sequence of Terriglobus albidus strain ORNL.</title>
        <authorList>
            <person name="Podar M."/>
        </authorList>
    </citation>
    <scope>NUCLEOTIDE SEQUENCE [LARGE SCALE GENOMIC DNA]</scope>
    <source>
        <strain evidence="5 6">ORNL</strain>
    </source>
</reference>
<dbReference type="Pfam" id="PF13407">
    <property type="entry name" value="Peripla_BP_4"/>
    <property type="match status" value="1"/>
</dbReference>
<name>A0A5B9EHM5_9BACT</name>
<accession>A0A5B9EHM5</accession>
<evidence type="ECO:0000313" key="5">
    <source>
        <dbReference type="EMBL" id="QEE31124.1"/>
    </source>
</evidence>
<evidence type="ECO:0000256" key="3">
    <source>
        <dbReference type="ARBA" id="ARBA00022729"/>
    </source>
</evidence>
<dbReference type="InterPro" id="IPR025997">
    <property type="entry name" value="SBP_2_dom"/>
</dbReference>
<organism evidence="5 6">
    <name type="scientific">Terriglobus albidus</name>
    <dbReference type="NCBI Taxonomy" id="1592106"/>
    <lineage>
        <taxon>Bacteria</taxon>
        <taxon>Pseudomonadati</taxon>
        <taxon>Acidobacteriota</taxon>
        <taxon>Terriglobia</taxon>
        <taxon>Terriglobales</taxon>
        <taxon>Acidobacteriaceae</taxon>
        <taxon>Terriglobus</taxon>
    </lineage>
</organism>
<proteinExistence type="inferred from homology"/>
<keyword evidence="6" id="KW-1185">Reference proteome</keyword>
<sequence>MTLSKRIFLALLTVVLPLLTGCTRHSKNERYYLIATNTEVPYWKTAAAGFSAAGLEYGVTVDTRGPAGLNPQAEVDEFKAAVASKPAGILVSVASSSLMAPEIDAAVAAGIPVITIDSDSPESKRLYFIGTNNLEAGRLGGRRLAARLNGKGNVVFFTNPGQPNLEERLKGYQDILKDFNGIKTEEVYDIKADPGKALDQTMVYLARTGPARIDAFICLESRSGANVAEALKRRNATDRVLIAMDTDTDTLQLVGDGTIDSTISQKPYTMAVLGLKALDQVHHYPVKPLSADHFLDPNSPFPVFVDTGVALIDKTNLDPILRKRIASQPLGGGR</sequence>
<dbReference type="EMBL" id="CP042806">
    <property type="protein sequence ID" value="QEE31124.1"/>
    <property type="molecule type" value="Genomic_DNA"/>
</dbReference>
<dbReference type="GO" id="GO:0030246">
    <property type="term" value="F:carbohydrate binding"/>
    <property type="evidence" value="ECO:0007669"/>
    <property type="project" value="UniProtKB-ARBA"/>
</dbReference>
<dbReference type="PROSITE" id="PS51257">
    <property type="entry name" value="PROKAR_LIPOPROTEIN"/>
    <property type="match status" value="1"/>
</dbReference>
<feature type="domain" description="Periplasmic binding protein" evidence="4">
    <location>
        <begin position="33"/>
        <end position="280"/>
    </location>
</feature>
<dbReference type="OrthoDB" id="9800520at2"/>
<gene>
    <name evidence="5" type="ORF">FTW19_01580</name>
</gene>
<evidence type="ECO:0000259" key="4">
    <source>
        <dbReference type="Pfam" id="PF13407"/>
    </source>
</evidence>
<evidence type="ECO:0000313" key="6">
    <source>
        <dbReference type="Proteomes" id="UP000321820"/>
    </source>
</evidence>
<dbReference type="PANTHER" id="PTHR46847">
    <property type="entry name" value="D-ALLOSE-BINDING PERIPLASMIC PROTEIN-RELATED"/>
    <property type="match status" value="1"/>
</dbReference>
<dbReference type="InterPro" id="IPR028082">
    <property type="entry name" value="Peripla_BP_I"/>
</dbReference>
<evidence type="ECO:0000256" key="1">
    <source>
        <dbReference type="ARBA" id="ARBA00004196"/>
    </source>
</evidence>
<comment type="subcellular location">
    <subcellularLocation>
        <location evidence="1">Cell envelope</location>
    </subcellularLocation>
</comment>
<evidence type="ECO:0000256" key="2">
    <source>
        <dbReference type="ARBA" id="ARBA00007639"/>
    </source>
</evidence>
<comment type="similarity">
    <text evidence="2">Belongs to the bacterial solute-binding protein 2 family.</text>
</comment>
<dbReference type="GO" id="GO:0030313">
    <property type="term" value="C:cell envelope"/>
    <property type="evidence" value="ECO:0007669"/>
    <property type="project" value="UniProtKB-SubCell"/>
</dbReference>
<dbReference type="Gene3D" id="3.40.50.2300">
    <property type="match status" value="2"/>
</dbReference>
<dbReference type="Proteomes" id="UP000321820">
    <property type="component" value="Chromosome"/>
</dbReference>
<keyword evidence="3" id="KW-0732">Signal</keyword>
<protein>
    <submittedName>
        <fullName evidence="5">Sugar ABC transporter substrate-binding protein</fullName>
    </submittedName>
</protein>
<dbReference type="SUPFAM" id="SSF53822">
    <property type="entry name" value="Periplasmic binding protein-like I"/>
    <property type="match status" value="1"/>
</dbReference>